<keyword evidence="3" id="KW-1185">Reference proteome</keyword>
<keyword evidence="1" id="KW-0472">Membrane</keyword>
<feature type="transmembrane region" description="Helical" evidence="1">
    <location>
        <begin position="364"/>
        <end position="387"/>
    </location>
</feature>
<sequence length="671" mass="78210">MRFISYMNRPHTFFFLLLLSGICLLAWLIQRELIFNYDVSWLLEASKRLSAGGTYAHDFFENNPPLILYLYMPPLALSHLFSLNLILSMQIYICLLSLLSLYLCSFFTRKIFLEKPALNFLFLITLAFIYLVLPLFDFAQREHLLILFCMPYLLMITYRLEGNSMQRYHAAAIGLLGGIGFAIKPYFLTVFFLLELYYVLYQKNSLAWIRVETGVITALLMCYLAVIFFFHSDYLFIVMPFSLRWCYLGVSLPWPIVLFHPPVLFCLCVILFYAAQPRPHPYPLLCSALVIAIIGFLFSYAVQRTIFSYHLFPAYALAFLLLAMSFGLQARQILPDKYWRIRQALFIVIMSLFLYYNAPNVWTILVFQPAAFFIFFTGLFFISLYLNPLDQRPFKVLKIIFSVSIIITTGFLFSHWLQGTAWYGNRFLITVILLIGLFALLSPGTAATKVNYLILATSATLFFSFPAYLAYTYYNKNVAYKTTLRKLTDFVTSHAANRPVFIFSTWIYPFSQVWDSAQHGSRFSAFWMIGGLVKQSYLPMKEDRRLQLQKDKRFLIDMIAEDLNRYKPVYVLIETTKNKTHLAFFEKSGGTHLPTYLPFEYLPYFLKNPNFQEAWQAYHYVTTLKEDANSEQPIYQFAVFERKSRSSFTFTGSINKMPITKKVSTVAMPTR</sequence>
<comment type="caution">
    <text evidence="2">The sequence shown here is derived from an EMBL/GenBank/DDBJ whole genome shotgun (WGS) entry which is preliminary data.</text>
</comment>
<evidence type="ECO:0000256" key="1">
    <source>
        <dbReference type="SAM" id="Phobius"/>
    </source>
</evidence>
<gene>
    <name evidence="2" type="ORF">C8D86_10521</name>
</gene>
<dbReference type="RefSeq" id="WP_114833795.1">
    <property type="nucleotide sequence ID" value="NZ_LR699114.1"/>
</dbReference>
<keyword evidence="2" id="KW-0808">Transferase</keyword>
<feature type="transmembrane region" description="Helical" evidence="1">
    <location>
        <begin position="340"/>
        <end position="358"/>
    </location>
</feature>
<feature type="transmembrane region" description="Helical" evidence="1">
    <location>
        <begin position="399"/>
        <end position="417"/>
    </location>
</feature>
<dbReference type="OrthoDB" id="5632134at2"/>
<reference evidence="2 3" key="1">
    <citation type="submission" date="2018-07" db="EMBL/GenBank/DDBJ databases">
        <title>Genomic Encyclopedia of Type Strains, Phase IV (KMG-IV): sequencing the most valuable type-strain genomes for metagenomic binning, comparative biology and taxonomic classification.</title>
        <authorList>
            <person name="Goeker M."/>
        </authorList>
    </citation>
    <scope>NUCLEOTIDE SEQUENCE [LARGE SCALE GENOMIC DNA]</scope>
    <source>
        <strain evidence="2 3">DSM 16500</strain>
    </source>
</reference>
<dbReference type="EMBL" id="QQAX01000005">
    <property type="protein sequence ID" value="RDI46497.1"/>
    <property type="molecule type" value="Genomic_DNA"/>
</dbReference>
<dbReference type="AlphaFoldDB" id="A0A370GS31"/>
<evidence type="ECO:0000313" key="3">
    <source>
        <dbReference type="Proteomes" id="UP000254720"/>
    </source>
</evidence>
<feature type="transmembrane region" description="Helical" evidence="1">
    <location>
        <begin position="282"/>
        <end position="301"/>
    </location>
</feature>
<feature type="transmembrane region" description="Helical" evidence="1">
    <location>
        <begin position="143"/>
        <end position="160"/>
    </location>
</feature>
<evidence type="ECO:0000313" key="2">
    <source>
        <dbReference type="EMBL" id="RDI46497.1"/>
    </source>
</evidence>
<feature type="transmembrane region" description="Helical" evidence="1">
    <location>
        <begin position="118"/>
        <end position="136"/>
    </location>
</feature>
<feature type="transmembrane region" description="Helical" evidence="1">
    <location>
        <begin position="307"/>
        <end position="328"/>
    </location>
</feature>
<feature type="transmembrane region" description="Helical" evidence="1">
    <location>
        <begin position="172"/>
        <end position="201"/>
    </location>
</feature>
<organism evidence="2 3">
    <name type="scientific">Aquicella lusitana</name>
    <dbReference type="NCBI Taxonomy" id="254246"/>
    <lineage>
        <taxon>Bacteria</taxon>
        <taxon>Pseudomonadati</taxon>
        <taxon>Pseudomonadota</taxon>
        <taxon>Gammaproteobacteria</taxon>
        <taxon>Legionellales</taxon>
        <taxon>Coxiellaceae</taxon>
        <taxon>Aquicella</taxon>
    </lineage>
</organism>
<feature type="transmembrane region" description="Helical" evidence="1">
    <location>
        <begin position="453"/>
        <end position="474"/>
    </location>
</feature>
<keyword evidence="1" id="KW-0812">Transmembrane</keyword>
<dbReference type="Proteomes" id="UP000254720">
    <property type="component" value="Unassembled WGS sequence"/>
</dbReference>
<proteinExistence type="predicted"/>
<keyword evidence="1" id="KW-1133">Transmembrane helix</keyword>
<name>A0A370GS31_9COXI</name>
<accession>A0A370GS31</accession>
<feature type="transmembrane region" description="Helical" evidence="1">
    <location>
        <begin position="213"/>
        <end position="232"/>
    </location>
</feature>
<feature type="transmembrane region" description="Helical" evidence="1">
    <location>
        <begin position="12"/>
        <end position="29"/>
    </location>
</feature>
<protein>
    <submittedName>
        <fullName evidence="2">4-amino-4-deoxy-L-arabinose transferase-like glycosyltransferase</fullName>
    </submittedName>
</protein>
<feature type="transmembrane region" description="Helical" evidence="1">
    <location>
        <begin position="252"/>
        <end position="275"/>
    </location>
</feature>
<feature type="transmembrane region" description="Helical" evidence="1">
    <location>
        <begin position="423"/>
        <end position="441"/>
    </location>
</feature>
<dbReference type="GO" id="GO:0016740">
    <property type="term" value="F:transferase activity"/>
    <property type="evidence" value="ECO:0007669"/>
    <property type="project" value="UniProtKB-KW"/>
</dbReference>